<feature type="compositionally biased region" description="Acidic residues" evidence="11">
    <location>
        <begin position="306"/>
        <end position="346"/>
    </location>
</feature>
<keyword evidence="8" id="KW-0694">RNA-binding</keyword>
<dbReference type="FunCoup" id="A0A3N4LR89">
    <property type="interactions" value="1235"/>
</dbReference>
<feature type="domain" description="Helicase C-terminal" evidence="13">
    <location>
        <begin position="742"/>
        <end position="919"/>
    </location>
</feature>
<feature type="compositionally biased region" description="Pro residues" evidence="11">
    <location>
        <begin position="410"/>
        <end position="423"/>
    </location>
</feature>
<comment type="subcellular location">
    <subcellularLocation>
        <location evidence="1">Nucleus</location>
        <location evidence="1">Nucleolus</location>
    </subcellularLocation>
</comment>
<dbReference type="InterPro" id="IPR002464">
    <property type="entry name" value="DNA/RNA_helicase_DEAH_CS"/>
</dbReference>
<dbReference type="PROSITE" id="PS51194">
    <property type="entry name" value="HELICASE_CTER"/>
    <property type="match status" value="1"/>
</dbReference>
<keyword evidence="5 14" id="KW-0378">Hydrolase</keyword>
<evidence type="ECO:0000256" key="7">
    <source>
        <dbReference type="ARBA" id="ARBA00022840"/>
    </source>
</evidence>
<dbReference type="EMBL" id="ML121538">
    <property type="protein sequence ID" value="RPB25376.1"/>
    <property type="molecule type" value="Genomic_DNA"/>
</dbReference>
<dbReference type="GO" id="GO:0005730">
    <property type="term" value="C:nucleolus"/>
    <property type="evidence" value="ECO:0007669"/>
    <property type="project" value="UniProtKB-SubCell"/>
</dbReference>
<evidence type="ECO:0000259" key="12">
    <source>
        <dbReference type="PROSITE" id="PS51192"/>
    </source>
</evidence>
<proteinExistence type="inferred from homology"/>
<evidence type="ECO:0000256" key="11">
    <source>
        <dbReference type="SAM" id="MobiDB-lite"/>
    </source>
</evidence>
<dbReference type="EC" id="3.6.4.13" evidence="3"/>
<dbReference type="InterPro" id="IPR011709">
    <property type="entry name" value="DEAD-box_helicase_OB_fold"/>
</dbReference>
<evidence type="ECO:0000256" key="2">
    <source>
        <dbReference type="ARBA" id="ARBA00008792"/>
    </source>
</evidence>
<evidence type="ECO:0000259" key="13">
    <source>
        <dbReference type="PROSITE" id="PS51194"/>
    </source>
</evidence>
<dbReference type="InterPro" id="IPR027417">
    <property type="entry name" value="P-loop_NTPase"/>
</dbReference>
<evidence type="ECO:0000256" key="6">
    <source>
        <dbReference type="ARBA" id="ARBA00022806"/>
    </source>
</evidence>
<dbReference type="FunFam" id="3.40.50.300:FF:000637">
    <property type="entry name" value="ATP-dependent RNA helicase DHX37/DHR1"/>
    <property type="match status" value="1"/>
</dbReference>
<accession>A0A3N4LR89</accession>
<keyword evidence="4" id="KW-0547">Nucleotide-binding</keyword>
<dbReference type="InterPro" id="IPR007502">
    <property type="entry name" value="Helicase-assoc_dom"/>
</dbReference>
<evidence type="ECO:0000313" key="15">
    <source>
        <dbReference type="Proteomes" id="UP000267821"/>
    </source>
</evidence>
<dbReference type="InterPro" id="IPR011545">
    <property type="entry name" value="DEAD/DEAH_box_helicase_dom"/>
</dbReference>
<dbReference type="InterPro" id="IPR014001">
    <property type="entry name" value="Helicase_ATP-bd"/>
</dbReference>
<dbReference type="Pfam" id="PF00271">
    <property type="entry name" value="Helicase_C"/>
    <property type="match status" value="1"/>
</dbReference>
<dbReference type="InParanoid" id="A0A3N4LR89"/>
<evidence type="ECO:0000256" key="4">
    <source>
        <dbReference type="ARBA" id="ARBA00022741"/>
    </source>
</evidence>
<organism evidence="14 15">
    <name type="scientific">Terfezia boudieri ATCC MYA-4762</name>
    <dbReference type="NCBI Taxonomy" id="1051890"/>
    <lineage>
        <taxon>Eukaryota</taxon>
        <taxon>Fungi</taxon>
        <taxon>Dikarya</taxon>
        <taxon>Ascomycota</taxon>
        <taxon>Pezizomycotina</taxon>
        <taxon>Pezizomycetes</taxon>
        <taxon>Pezizales</taxon>
        <taxon>Pezizaceae</taxon>
        <taxon>Terfezia</taxon>
    </lineage>
</organism>
<feature type="compositionally biased region" description="Acidic residues" evidence="11">
    <location>
        <begin position="259"/>
        <end position="293"/>
    </location>
</feature>
<dbReference type="CDD" id="cd17982">
    <property type="entry name" value="DEXHc_DHX37"/>
    <property type="match status" value="1"/>
</dbReference>
<dbReference type="Pfam" id="PF00270">
    <property type="entry name" value="DEAD"/>
    <property type="match status" value="1"/>
</dbReference>
<dbReference type="InterPro" id="IPR048333">
    <property type="entry name" value="HA2_WH"/>
</dbReference>
<dbReference type="OrthoDB" id="10253254at2759"/>
<dbReference type="Gene3D" id="3.40.50.300">
    <property type="entry name" value="P-loop containing nucleotide triphosphate hydrolases"/>
    <property type="match status" value="3"/>
</dbReference>
<gene>
    <name evidence="14" type="ORF">L211DRAFT_822956</name>
</gene>
<feature type="region of interest" description="Disordered" evidence="11">
    <location>
        <begin position="380"/>
        <end position="425"/>
    </location>
</feature>
<protein>
    <recommendedName>
        <fullName evidence="3">RNA helicase</fullName>
        <ecNumber evidence="3">3.6.4.13</ecNumber>
    </recommendedName>
</protein>
<feature type="domain" description="Helicase ATP-binding" evidence="12">
    <location>
        <begin position="452"/>
        <end position="632"/>
    </location>
</feature>
<dbReference type="Gene3D" id="1.20.120.1080">
    <property type="match status" value="1"/>
</dbReference>
<dbReference type="Pfam" id="PF04408">
    <property type="entry name" value="WHD_HA2"/>
    <property type="match status" value="1"/>
</dbReference>
<dbReference type="CDD" id="cd18791">
    <property type="entry name" value="SF2_C_RHA"/>
    <property type="match status" value="1"/>
</dbReference>
<evidence type="ECO:0000256" key="10">
    <source>
        <dbReference type="ARBA" id="ARBA00047984"/>
    </source>
</evidence>
<feature type="region of interest" description="Disordered" evidence="11">
    <location>
        <begin position="229"/>
        <end position="362"/>
    </location>
</feature>
<dbReference type="Pfam" id="PF21010">
    <property type="entry name" value="HA2_C"/>
    <property type="match status" value="1"/>
</dbReference>
<evidence type="ECO:0000256" key="3">
    <source>
        <dbReference type="ARBA" id="ARBA00012552"/>
    </source>
</evidence>
<feature type="compositionally biased region" description="Basic and acidic residues" evidence="11">
    <location>
        <begin position="768"/>
        <end position="778"/>
    </location>
</feature>
<dbReference type="STRING" id="1051890.A0A3N4LR89"/>
<evidence type="ECO:0000256" key="5">
    <source>
        <dbReference type="ARBA" id="ARBA00022801"/>
    </source>
</evidence>
<dbReference type="Pfam" id="PF07717">
    <property type="entry name" value="OB_NTP_bind"/>
    <property type="match status" value="1"/>
</dbReference>
<dbReference type="PROSITE" id="PS51192">
    <property type="entry name" value="HELICASE_ATP_BIND_1"/>
    <property type="match status" value="1"/>
</dbReference>
<feature type="compositionally biased region" description="Acidic residues" evidence="11">
    <location>
        <begin position="744"/>
        <end position="764"/>
    </location>
</feature>
<dbReference type="InterPro" id="IPR001650">
    <property type="entry name" value="Helicase_C-like"/>
</dbReference>
<dbReference type="GO" id="GO:0005524">
    <property type="term" value="F:ATP binding"/>
    <property type="evidence" value="ECO:0007669"/>
    <property type="project" value="UniProtKB-KW"/>
</dbReference>
<dbReference type="SMART" id="SM00487">
    <property type="entry name" value="DEXDc"/>
    <property type="match status" value="1"/>
</dbReference>
<feature type="compositionally biased region" description="Basic and acidic residues" evidence="11">
    <location>
        <begin position="249"/>
        <end position="258"/>
    </location>
</feature>
<feature type="region of interest" description="Disordered" evidence="11">
    <location>
        <begin position="726"/>
        <end position="786"/>
    </location>
</feature>
<dbReference type="GO" id="GO:0003724">
    <property type="term" value="F:RNA helicase activity"/>
    <property type="evidence" value="ECO:0007669"/>
    <property type="project" value="UniProtKB-EC"/>
</dbReference>
<keyword evidence="15" id="KW-1185">Reference proteome</keyword>
<dbReference type="SUPFAM" id="SSF52540">
    <property type="entry name" value="P-loop containing nucleoside triphosphate hydrolases"/>
    <property type="match status" value="1"/>
</dbReference>
<feature type="compositionally biased region" description="Basic and acidic residues" evidence="11">
    <location>
        <begin position="730"/>
        <end position="743"/>
    </location>
</feature>
<dbReference type="PANTHER" id="PTHR18934">
    <property type="entry name" value="ATP-DEPENDENT RNA HELICASE"/>
    <property type="match status" value="1"/>
</dbReference>
<comment type="catalytic activity">
    <reaction evidence="10">
        <text>ATP + H2O = ADP + phosphate + H(+)</text>
        <dbReference type="Rhea" id="RHEA:13065"/>
        <dbReference type="ChEBI" id="CHEBI:15377"/>
        <dbReference type="ChEBI" id="CHEBI:15378"/>
        <dbReference type="ChEBI" id="CHEBI:30616"/>
        <dbReference type="ChEBI" id="CHEBI:43474"/>
        <dbReference type="ChEBI" id="CHEBI:456216"/>
        <dbReference type="EC" id="3.6.4.13"/>
    </reaction>
</comment>
<evidence type="ECO:0000256" key="1">
    <source>
        <dbReference type="ARBA" id="ARBA00004604"/>
    </source>
</evidence>
<feature type="region of interest" description="Disordered" evidence="11">
    <location>
        <begin position="1"/>
        <end position="42"/>
    </location>
</feature>
<keyword evidence="6" id="KW-0347">Helicase</keyword>
<evidence type="ECO:0000313" key="14">
    <source>
        <dbReference type="EMBL" id="RPB25376.1"/>
    </source>
</evidence>
<feature type="region of interest" description="Disordered" evidence="11">
    <location>
        <begin position="169"/>
        <end position="192"/>
    </location>
</feature>
<dbReference type="Proteomes" id="UP000267821">
    <property type="component" value="Unassembled WGS sequence"/>
</dbReference>
<dbReference type="GO" id="GO:1990904">
    <property type="term" value="C:ribonucleoprotein complex"/>
    <property type="evidence" value="ECO:0007669"/>
    <property type="project" value="UniProtKB-ARBA"/>
</dbReference>
<dbReference type="GO" id="GO:0016787">
    <property type="term" value="F:hydrolase activity"/>
    <property type="evidence" value="ECO:0007669"/>
    <property type="project" value="UniProtKB-KW"/>
</dbReference>
<reference evidence="14 15" key="1">
    <citation type="journal article" date="2018" name="Nat. Ecol. Evol.">
        <title>Pezizomycetes genomes reveal the molecular basis of ectomycorrhizal truffle lifestyle.</title>
        <authorList>
            <person name="Murat C."/>
            <person name="Payen T."/>
            <person name="Noel B."/>
            <person name="Kuo A."/>
            <person name="Morin E."/>
            <person name="Chen J."/>
            <person name="Kohler A."/>
            <person name="Krizsan K."/>
            <person name="Balestrini R."/>
            <person name="Da Silva C."/>
            <person name="Montanini B."/>
            <person name="Hainaut M."/>
            <person name="Levati E."/>
            <person name="Barry K.W."/>
            <person name="Belfiori B."/>
            <person name="Cichocki N."/>
            <person name="Clum A."/>
            <person name="Dockter R.B."/>
            <person name="Fauchery L."/>
            <person name="Guy J."/>
            <person name="Iotti M."/>
            <person name="Le Tacon F."/>
            <person name="Lindquist E.A."/>
            <person name="Lipzen A."/>
            <person name="Malagnac F."/>
            <person name="Mello A."/>
            <person name="Molinier V."/>
            <person name="Miyauchi S."/>
            <person name="Poulain J."/>
            <person name="Riccioni C."/>
            <person name="Rubini A."/>
            <person name="Sitrit Y."/>
            <person name="Splivallo R."/>
            <person name="Traeger S."/>
            <person name="Wang M."/>
            <person name="Zifcakova L."/>
            <person name="Wipf D."/>
            <person name="Zambonelli A."/>
            <person name="Paolocci F."/>
            <person name="Nowrousian M."/>
            <person name="Ottonello S."/>
            <person name="Baldrian P."/>
            <person name="Spatafora J.W."/>
            <person name="Henrissat B."/>
            <person name="Nagy L.G."/>
            <person name="Aury J.M."/>
            <person name="Wincker P."/>
            <person name="Grigoriev I.V."/>
            <person name="Bonfante P."/>
            <person name="Martin F.M."/>
        </authorList>
    </citation>
    <scope>NUCLEOTIDE SEQUENCE [LARGE SCALE GENOMIC DNA]</scope>
    <source>
        <strain evidence="14 15">ATCC MYA-4762</strain>
    </source>
</reference>
<name>A0A3N4LR89_9PEZI</name>
<keyword evidence="9" id="KW-0539">Nucleus</keyword>
<dbReference type="SMART" id="SM00490">
    <property type="entry name" value="HELICc"/>
    <property type="match status" value="1"/>
</dbReference>
<evidence type="ECO:0000256" key="9">
    <source>
        <dbReference type="ARBA" id="ARBA00023242"/>
    </source>
</evidence>
<evidence type="ECO:0000256" key="8">
    <source>
        <dbReference type="ARBA" id="ARBA00022884"/>
    </source>
</evidence>
<dbReference type="GO" id="GO:0000462">
    <property type="term" value="P:maturation of SSU-rRNA from tricistronic rRNA transcript (SSU-rRNA, 5.8S rRNA, LSU-rRNA)"/>
    <property type="evidence" value="ECO:0007669"/>
    <property type="project" value="TreeGrafter"/>
</dbReference>
<dbReference type="SMART" id="SM00847">
    <property type="entry name" value="HA2"/>
    <property type="match status" value="1"/>
</dbReference>
<dbReference type="PANTHER" id="PTHR18934:SF99">
    <property type="entry name" value="ATP-DEPENDENT RNA HELICASE DHX37-RELATED"/>
    <property type="match status" value="1"/>
</dbReference>
<comment type="similarity">
    <text evidence="2">Belongs to the DEAD box helicase family. DEAH subfamily.</text>
</comment>
<sequence length="1341" mass="148004">MARTSFKPTRERKQRRKAQQPQQEQPTHSLDPNAEVIIPDASAKAQRRAELLRTLAAPKMSSKKAKRLKKYIESKLRKEETNILLAKLAETKVDTSLFVSARDIGKAKETKKEKVQRALKQVEAGLSGTGAEEVLVVERHVRGVEEWDEVMGKRRRVEEDEEMLEEVVVEQGEKESLVEEEGSEVTQKQTNMDSAARERALLEQSFYVATIGGGLKRPLEVDELGKPIIKKIKRTKAPQELVRATPARAKYDYNKPDSESEGEGEEEDKDTSMDGDSEEEESEAEDEEEEAEEWNGFSDSIKGESSEGEDGSSDEAEESSSDNDNDGFNDGNDTDDDGPDASESESNDAPVPRLKKGTSAAASAFKAWAESARLKALGVDEPKPENSIPIFPKLPPGVTLPRRASSTSPAPEPISAPSTPPKPASFVTVNRPEDIQLSRLNLPIVALEQPIMETISVNSTVVICGATGSGKTTQVPQFLYEAGYGNSKAPDSPGIIGITQPRRVAAVSMAKRVQEELGEDHKGKVGYQIRFEGTVGPETAIKFMTDGVLLRELARDILLTKYSAIVIDEAHERGVNTDILIGIMSRVVRLREEMHKEDSTKTKLLKLIIMSATLRVSDFTENKSLFSNPPPVINAEARQFPVSMHFSRRTARDYVDEAYKKICKMHRQLPSGGILVFLTSQHEIQYLKKKLREKFPLQQAEKEEEERNEKEPKVKILAREAVVETEDVELTTHSDSSVHKPLIDDDDERVNDDIDFLSDSDNESDLGGAEHEDKDKESSSSTHSASTAPLHILPLYSLLPTDQQLRIFAPPPPGHRLCVLATNIAETSLTIPNIRYVVDTGRVKSRTYNKSTGVTSYDITWVSKASAAQRAGRAGRTGPGHCYRLYSSAVFERDFKQFSDPEILGMPIEGVVLQMKGMNIEKVVNFPFPTPPGKEELRRAERVLGYLGALKAPSTSTELWDAGGGRGMLTDIGRAMAMFPLPPRFAKILIIGQQHGCLPYVIAIVAGLSIGELFIPEHQLNIPTTDDTDEDVPDGDTYKPAPTNQQNLTVTRAQSTCKAYYASRRVFTHLDPQTDILVLLSAVCAFEYEYSTKGPSAAEAWCLKHFIRYKGMIETRRLRKQLSNIVKANCPSAVPTSNKSKPLVLEPPTTVQNKAIKQIIAAGFIDQIAIRADLLPPTTTGTTEPLPPLRKYTNTTKVPYVTLHPHSTTDLTAYAYIHPTSTLSQTHPTNAPNFVIYSTLTTPGNAVVISGEKKVRMIVLTGLESGNVVAGLAKGTRLLRWGKPLGGEVSVDGEVGEGGLKKEVWCQRILRREGGAGDRGWELGVEKVRMVKRRGGWVVEE</sequence>
<keyword evidence="7" id="KW-0067">ATP-binding</keyword>
<dbReference type="PROSITE" id="PS00690">
    <property type="entry name" value="DEAH_ATP_HELICASE"/>
    <property type="match status" value="1"/>
</dbReference>
<dbReference type="FunFam" id="3.40.50.300:FF:003770">
    <property type="entry name" value="ATP-dependent RNA helicase DHR1, putative"/>
    <property type="match status" value="1"/>
</dbReference>
<dbReference type="GO" id="GO:0003723">
    <property type="term" value="F:RNA binding"/>
    <property type="evidence" value="ECO:0007669"/>
    <property type="project" value="UniProtKB-KW"/>
</dbReference>